<dbReference type="EMBL" id="SUMF01000002">
    <property type="protein sequence ID" value="TJZ77398.1"/>
    <property type="molecule type" value="Genomic_DNA"/>
</dbReference>
<dbReference type="AlphaFoldDB" id="A0A4V5MRS0"/>
<accession>A0A4V5MRS0</accession>
<sequence length="279" mass="30327">MSSRLAITIGLGVACLGGYIAYGLHWSPRAEQERDEGTLRVALPVPVQLVMTGGDRYLAANLNVFRAIMVTTKNPDPETVAVQAQLQQQASWFNPAHEDNYYLAAATLAWQGEAQAAQIVLHNATGGRPADMYPPFFYGFNQQYFFGDYAGAATSIRTAAERVEGNNKLALQAMAARWAENMDNPKQALNILHAMASQTAHAGLRGYLQSRAARVEGLLALRAAAESYRKRKGQPIHSLNDLVPSELAELPADPTNLGYAVNLQGVPILVTRRPAQTQP</sequence>
<protein>
    <submittedName>
        <fullName evidence="1">Uncharacterized protein</fullName>
    </submittedName>
</protein>
<dbReference type="OrthoDB" id="8591518at2"/>
<reference evidence="1 2" key="1">
    <citation type="submission" date="2019-04" db="EMBL/GenBank/DDBJ databases">
        <title>Chitiniphilus eburnea sp. nov., a novel chitinolytic bacterium isolated from aquaculture sludge.</title>
        <authorList>
            <person name="Sheng M."/>
        </authorList>
    </citation>
    <scope>NUCLEOTIDE SEQUENCE [LARGE SCALE GENOMIC DNA]</scope>
    <source>
        <strain evidence="1 2">HX-2-15</strain>
    </source>
</reference>
<evidence type="ECO:0000313" key="2">
    <source>
        <dbReference type="Proteomes" id="UP000310016"/>
    </source>
</evidence>
<dbReference type="PROSITE" id="PS51257">
    <property type="entry name" value="PROKAR_LIPOPROTEIN"/>
    <property type="match status" value="1"/>
</dbReference>
<organism evidence="1 2">
    <name type="scientific">Chitiniphilus eburneus</name>
    <dbReference type="NCBI Taxonomy" id="2571148"/>
    <lineage>
        <taxon>Bacteria</taxon>
        <taxon>Pseudomonadati</taxon>
        <taxon>Pseudomonadota</taxon>
        <taxon>Betaproteobacteria</taxon>
        <taxon>Neisseriales</taxon>
        <taxon>Chitinibacteraceae</taxon>
        <taxon>Chitiniphilus</taxon>
    </lineage>
</organism>
<dbReference type="Proteomes" id="UP000310016">
    <property type="component" value="Unassembled WGS sequence"/>
</dbReference>
<proteinExistence type="predicted"/>
<gene>
    <name evidence="1" type="ORF">FAZ21_03410</name>
</gene>
<evidence type="ECO:0000313" key="1">
    <source>
        <dbReference type="EMBL" id="TJZ77398.1"/>
    </source>
</evidence>
<name>A0A4V5MRS0_9NEIS</name>
<dbReference type="RefSeq" id="WP_136771874.1">
    <property type="nucleotide sequence ID" value="NZ_CP156074.1"/>
</dbReference>
<keyword evidence="2" id="KW-1185">Reference proteome</keyword>
<comment type="caution">
    <text evidence="1">The sequence shown here is derived from an EMBL/GenBank/DDBJ whole genome shotgun (WGS) entry which is preliminary data.</text>
</comment>